<name>D0A831_TRYB9</name>
<evidence type="ECO:0000313" key="3">
    <source>
        <dbReference type="Proteomes" id="UP000002316"/>
    </source>
</evidence>
<dbReference type="Proteomes" id="UP000002316">
    <property type="component" value="Chromosome 11"/>
</dbReference>
<reference evidence="3" key="1">
    <citation type="journal article" date="2010" name="PLoS Negl. Trop. Dis.">
        <title>The genome sequence of Trypanosoma brucei gambiense, causative agent of chronic human african trypanosomiasis.</title>
        <authorList>
            <person name="Jackson A.P."/>
            <person name="Sanders M."/>
            <person name="Berry A."/>
            <person name="McQuillan J."/>
            <person name="Aslett M.A."/>
            <person name="Quail M.A."/>
            <person name="Chukualim B."/>
            <person name="Capewell P."/>
            <person name="MacLeod A."/>
            <person name="Melville S.E."/>
            <person name="Gibson W."/>
            <person name="Barry J.D."/>
            <person name="Berriman M."/>
            <person name="Hertz-Fowler C."/>
        </authorList>
    </citation>
    <scope>NUCLEOTIDE SEQUENCE [LARGE SCALE GENOMIC DNA]</scope>
    <source>
        <strain evidence="3">MHOM/CI/86/DAL972</strain>
    </source>
</reference>
<keyword evidence="1" id="KW-1133">Transmembrane helix</keyword>
<feature type="transmembrane region" description="Helical" evidence="1">
    <location>
        <begin position="7"/>
        <end position="27"/>
    </location>
</feature>
<evidence type="ECO:0000313" key="2">
    <source>
        <dbReference type="EMBL" id="CBH17832.1"/>
    </source>
</evidence>
<proteinExistence type="predicted"/>
<dbReference type="AlphaFoldDB" id="D0A831"/>
<keyword evidence="1" id="KW-0812">Transmembrane</keyword>
<organism evidence="2 3">
    <name type="scientific">Trypanosoma brucei gambiense (strain MHOM/CI/86/DAL972)</name>
    <dbReference type="NCBI Taxonomy" id="679716"/>
    <lineage>
        <taxon>Eukaryota</taxon>
        <taxon>Discoba</taxon>
        <taxon>Euglenozoa</taxon>
        <taxon>Kinetoplastea</taxon>
        <taxon>Metakinetoplastina</taxon>
        <taxon>Trypanosomatida</taxon>
        <taxon>Trypanosomatidae</taxon>
        <taxon>Trypanosoma</taxon>
    </lineage>
</organism>
<protein>
    <submittedName>
        <fullName evidence="2">Uncharacterized protein</fullName>
    </submittedName>
</protein>
<dbReference type="GeneID" id="23867997"/>
<accession>D0A831</accession>
<dbReference type="KEGG" id="tbg:TbgDal_XI9510"/>
<keyword evidence="1" id="KW-0472">Membrane</keyword>
<gene>
    <name evidence="2" type="ORF">TbgDal_XI9510</name>
</gene>
<dbReference type="RefSeq" id="XP_011780096.1">
    <property type="nucleotide sequence ID" value="XM_011781794.1"/>
</dbReference>
<sequence length="99" mass="11917">MYKCINIYIYIYIYICINNIYLVSTPFLKGTMELSLIHYYLCRKTTIHARAYIYIFNLVCWITLPTQNLDKYPNCPMKMRKPSCFPSHIFQSYCLLSLF</sequence>
<dbReference type="EMBL" id="FN554974">
    <property type="protein sequence ID" value="CBH17832.1"/>
    <property type="molecule type" value="Genomic_DNA"/>
</dbReference>
<evidence type="ECO:0000256" key="1">
    <source>
        <dbReference type="SAM" id="Phobius"/>
    </source>
</evidence>
<feature type="transmembrane region" description="Helical" evidence="1">
    <location>
        <begin position="47"/>
        <end position="64"/>
    </location>
</feature>